<evidence type="ECO:0000259" key="1">
    <source>
        <dbReference type="Pfam" id="PF17921"/>
    </source>
</evidence>
<name>A0A4P9WKZ9_9FUNG</name>
<evidence type="ECO:0000313" key="2">
    <source>
        <dbReference type="EMBL" id="RKO93691.1"/>
    </source>
</evidence>
<dbReference type="Pfam" id="PF17921">
    <property type="entry name" value="Integrase_H2C2"/>
    <property type="match status" value="1"/>
</dbReference>
<dbReference type="EMBL" id="KZ994148">
    <property type="protein sequence ID" value="RKO93691.1"/>
    <property type="molecule type" value="Genomic_DNA"/>
</dbReference>
<sequence>MFRHFRLGETLAALVKDFPWPTMWKDTKVYFRSCYTCYLNKDRILFPPGAQRNVPIPDHLLDDICLDWTSPFPLTLDRHYTLLVLCDRKSSLVRVIPTTKDTTPLDTEKELYVQ</sequence>
<keyword evidence="3" id="KW-1185">Reference proteome</keyword>
<protein>
    <recommendedName>
        <fullName evidence="1">Integrase zinc-binding domain-containing protein</fullName>
    </recommendedName>
</protein>
<dbReference type="AlphaFoldDB" id="A0A4P9WKZ9"/>
<gene>
    <name evidence="2" type="ORF">BDK51DRAFT_20897</name>
</gene>
<accession>A0A4P9WKZ9</accession>
<dbReference type="InterPro" id="IPR041588">
    <property type="entry name" value="Integrase_H2C2"/>
</dbReference>
<evidence type="ECO:0000313" key="3">
    <source>
        <dbReference type="Proteomes" id="UP000269721"/>
    </source>
</evidence>
<feature type="domain" description="Integrase zinc-binding" evidence="1">
    <location>
        <begin position="4"/>
        <end position="42"/>
    </location>
</feature>
<dbReference type="Proteomes" id="UP000269721">
    <property type="component" value="Unassembled WGS sequence"/>
</dbReference>
<proteinExistence type="predicted"/>
<reference evidence="3" key="1">
    <citation type="journal article" date="2018" name="Nat. Microbiol.">
        <title>Leveraging single-cell genomics to expand the fungal tree of life.</title>
        <authorList>
            <person name="Ahrendt S.R."/>
            <person name="Quandt C.A."/>
            <person name="Ciobanu D."/>
            <person name="Clum A."/>
            <person name="Salamov A."/>
            <person name="Andreopoulos B."/>
            <person name="Cheng J.F."/>
            <person name="Woyke T."/>
            <person name="Pelin A."/>
            <person name="Henrissat B."/>
            <person name="Reynolds N.K."/>
            <person name="Benny G.L."/>
            <person name="Smith M.E."/>
            <person name="James T.Y."/>
            <person name="Grigoriev I.V."/>
        </authorList>
    </citation>
    <scope>NUCLEOTIDE SEQUENCE [LARGE SCALE GENOMIC DNA]</scope>
</reference>
<dbReference type="OrthoDB" id="3341476at2759"/>
<organism evidence="2 3">
    <name type="scientific">Blyttiomyces helicus</name>
    <dbReference type="NCBI Taxonomy" id="388810"/>
    <lineage>
        <taxon>Eukaryota</taxon>
        <taxon>Fungi</taxon>
        <taxon>Fungi incertae sedis</taxon>
        <taxon>Chytridiomycota</taxon>
        <taxon>Chytridiomycota incertae sedis</taxon>
        <taxon>Chytridiomycetes</taxon>
        <taxon>Chytridiomycetes incertae sedis</taxon>
        <taxon>Blyttiomyces</taxon>
    </lineage>
</organism>